<dbReference type="GO" id="GO:0016740">
    <property type="term" value="F:transferase activity"/>
    <property type="evidence" value="ECO:0007669"/>
    <property type="project" value="UniProtKB-KW"/>
</dbReference>
<gene>
    <name evidence="2" type="ORF">FL622_04535</name>
</gene>
<keyword evidence="2" id="KW-0808">Transferase</keyword>
<name>A0A550JJG1_9BACT</name>
<dbReference type="Pfam" id="PF04230">
    <property type="entry name" value="PS_pyruv_trans"/>
    <property type="match status" value="1"/>
</dbReference>
<evidence type="ECO:0000259" key="1">
    <source>
        <dbReference type="Pfam" id="PF04230"/>
    </source>
</evidence>
<organism evidence="2 3">
    <name type="scientific">Trichloromonas acetexigens</name>
    <dbReference type="NCBI Taxonomy" id="38815"/>
    <lineage>
        <taxon>Bacteria</taxon>
        <taxon>Pseudomonadati</taxon>
        <taxon>Thermodesulfobacteriota</taxon>
        <taxon>Desulfuromonadia</taxon>
        <taxon>Desulfuromonadales</taxon>
        <taxon>Trichloromonadaceae</taxon>
        <taxon>Trichloromonas</taxon>
    </lineage>
</organism>
<dbReference type="Proteomes" id="UP000317155">
    <property type="component" value="Unassembled WGS sequence"/>
</dbReference>
<reference evidence="2 3" key="1">
    <citation type="submission" date="2019-07" db="EMBL/GenBank/DDBJ databases">
        <title>Insights of Desulfuromonas acetexigens electromicrobiology.</title>
        <authorList>
            <person name="Katuri K."/>
            <person name="Sapireddy V."/>
            <person name="Shaw D.R."/>
            <person name="Saikaly P."/>
        </authorList>
    </citation>
    <scope>NUCLEOTIDE SEQUENCE [LARGE SCALE GENOMIC DNA]</scope>
    <source>
        <strain evidence="2 3">2873</strain>
    </source>
</reference>
<dbReference type="RefSeq" id="WP_092056294.1">
    <property type="nucleotide sequence ID" value="NZ_FOJJ01000012.1"/>
</dbReference>
<proteinExistence type="predicted"/>
<evidence type="ECO:0000313" key="3">
    <source>
        <dbReference type="Proteomes" id="UP000317155"/>
    </source>
</evidence>
<protein>
    <submittedName>
        <fullName evidence="2">Polysaccharide pyruvyl transferase family protein</fullName>
    </submittedName>
</protein>
<keyword evidence="3" id="KW-1185">Reference proteome</keyword>
<feature type="domain" description="Polysaccharide pyruvyl transferase" evidence="1">
    <location>
        <begin position="21"/>
        <end position="208"/>
    </location>
</feature>
<evidence type="ECO:0000313" key="2">
    <source>
        <dbReference type="EMBL" id="TRO83356.1"/>
    </source>
</evidence>
<dbReference type="OrthoDB" id="9803627at2"/>
<sequence>MRLFHKLQKARLLYKAKILNNGIKVFWWRKNKNFGDLLTPELFCSYGYTPLYSDVKEADIVVVGSLIHMLPSDYSGIILGTGLIDDTKASLKYAKFVSVRGELSKKNLELPLSTPTGDMGLLAGRLLRSRLVKKEYSVGIVPHFVDKNNPWLTEKKIELGASGCIIDVQNSAKNVISCISKCDLIVSSSLHGIIVADALGIPNVWIELSDKVIGTGFKFDDYNSSIDYEQIPFRVKPTTKIIELELSKSNKNSDRISEKINQLDSLFRKTLLSIGNNKRN</sequence>
<accession>A0A550JJG1</accession>
<comment type="caution">
    <text evidence="2">The sequence shown here is derived from an EMBL/GenBank/DDBJ whole genome shotgun (WGS) entry which is preliminary data.</text>
</comment>
<dbReference type="AlphaFoldDB" id="A0A550JJG1"/>
<dbReference type="EMBL" id="VJVV01000002">
    <property type="protein sequence ID" value="TRO83356.1"/>
    <property type="molecule type" value="Genomic_DNA"/>
</dbReference>
<dbReference type="InterPro" id="IPR007345">
    <property type="entry name" value="Polysacch_pyruvyl_Trfase"/>
</dbReference>